<organism evidence="2 3">
    <name type="scientific">Liparis tanakae</name>
    <name type="common">Tanaka's snailfish</name>
    <dbReference type="NCBI Taxonomy" id="230148"/>
    <lineage>
        <taxon>Eukaryota</taxon>
        <taxon>Metazoa</taxon>
        <taxon>Chordata</taxon>
        <taxon>Craniata</taxon>
        <taxon>Vertebrata</taxon>
        <taxon>Euteleostomi</taxon>
        <taxon>Actinopterygii</taxon>
        <taxon>Neopterygii</taxon>
        <taxon>Teleostei</taxon>
        <taxon>Neoteleostei</taxon>
        <taxon>Acanthomorphata</taxon>
        <taxon>Eupercaria</taxon>
        <taxon>Perciformes</taxon>
        <taxon>Cottioidei</taxon>
        <taxon>Cottales</taxon>
        <taxon>Liparidae</taxon>
        <taxon>Liparis</taxon>
    </lineage>
</organism>
<evidence type="ECO:0000256" key="1">
    <source>
        <dbReference type="SAM" id="MobiDB-lite"/>
    </source>
</evidence>
<gene>
    <name evidence="2" type="ORF">EYF80_066812</name>
</gene>
<dbReference type="AlphaFoldDB" id="A0A4Z2E2X1"/>
<evidence type="ECO:0000313" key="2">
    <source>
        <dbReference type="EMBL" id="TNN23071.1"/>
    </source>
</evidence>
<comment type="caution">
    <text evidence="2">The sequence shown here is derived from an EMBL/GenBank/DDBJ whole genome shotgun (WGS) entry which is preliminary data.</text>
</comment>
<dbReference type="Proteomes" id="UP000314294">
    <property type="component" value="Unassembled WGS sequence"/>
</dbReference>
<feature type="region of interest" description="Disordered" evidence="1">
    <location>
        <begin position="1"/>
        <end position="68"/>
    </location>
</feature>
<reference evidence="2 3" key="1">
    <citation type="submission" date="2019-03" db="EMBL/GenBank/DDBJ databases">
        <title>First draft genome of Liparis tanakae, snailfish: a comprehensive survey of snailfish specific genes.</title>
        <authorList>
            <person name="Kim W."/>
            <person name="Song I."/>
            <person name="Jeong J.-H."/>
            <person name="Kim D."/>
            <person name="Kim S."/>
            <person name="Ryu S."/>
            <person name="Song J.Y."/>
            <person name="Lee S.K."/>
        </authorList>
    </citation>
    <scope>NUCLEOTIDE SEQUENCE [LARGE SCALE GENOMIC DNA]</scope>
    <source>
        <tissue evidence="2">Muscle</tissue>
    </source>
</reference>
<evidence type="ECO:0000313" key="3">
    <source>
        <dbReference type="Proteomes" id="UP000314294"/>
    </source>
</evidence>
<keyword evidence="3" id="KW-1185">Reference proteome</keyword>
<feature type="compositionally biased region" description="Basic and acidic residues" evidence="1">
    <location>
        <begin position="1"/>
        <end position="15"/>
    </location>
</feature>
<dbReference type="EMBL" id="SRLO01019910">
    <property type="protein sequence ID" value="TNN23071.1"/>
    <property type="molecule type" value="Genomic_DNA"/>
</dbReference>
<accession>A0A4Z2E2X1</accession>
<protein>
    <submittedName>
        <fullName evidence="2">Uncharacterized protein</fullName>
    </submittedName>
</protein>
<sequence>MGEREEVAKAGGEERRRRRRRRSSWSQMERNQHLVGRPVKEAMRPGADAPPRTVAPPLHDAAAGSKKSQAADISRHFFFLQEAIEAGVHDDTPGVPDGRKRTES</sequence>
<proteinExistence type="predicted"/>
<name>A0A4Z2E2X1_9TELE</name>